<accession>R2QET0</accession>
<dbReference type="OrthoDB" id="9802897at2"/>
<dbReference type="PANTHER" id="PTHR42951:SF9">
    <property type="entry name" value="METAL-DEPENDENT HYDROLASE"/>
    <property type="match status" value="1"/>
</dbReference>
<name>R2QET0_9ENTE</name>
<dbReference type="InterPro" id="IPR036866">
    <property type="entry name" value="RibonucZ/Hydroxyglut_hydro"/>
</dbReference>
<dbReference type="AlphaFoldDB" id="R2QET0"/>
<dbReference type="SMART" id="SM00849">
    <property type="entry name" value="Lactamase_B"/>
    <property type="match status" value="1"/>
</dbReference>
<dbReference type="PATRIC" id="fig|1158607.3.peg.2424"/>
<sequence>MRIQKIGKLYQLTPRIFPVNCFVYERSNSLLIIDMGVKGFVEEILKLEKKTGKRATTLLLTHAHGDHVNGVPAFRQCFPEAKIGISVRDKKIVDGDLSLFADEAQKKIKGGIPKEPIPVDFTFQPGEEIEEVKVVACPGHTPGSVAFLSSEGLLIAGDAFQLSGGIAAFDPFSPSLRLQPGMLKRLWSVPKHYWNYARSC</sequence>
<evidence type="ECO:0000313" key="3">
    <source>
        <dbReference type="Proteomes" id="UP000013782"/>
    </source>
</evidence>
<protein>
    <recommendedName>
        <fullName evidence="1">Metallo-beta-lactamase domain-containing protein</fullName>
    </recommendedName>
</protein>
<dbReference type="InterPro" id="IPR050855">
    <property type="entry name" value="NDM-1-like"/>
</dbReference>
<dbReference type="eggNOG" id="COG0491">
    <property type="taxonomic scope" value="Bacteria"/>
</dbReference>
<dbReference type="STRING" id="160454.RV10_GL000711"/>
<dbReference type="SUPFAM" id="SSF56281">
    <property type="entry name" value="Metallo-hydrolase/oxidoreductase"/>
    <property type="match status" value="1"/>
</dbReference>
<feature type="domain" description="Metallo-beta-lactamase" evidence="1">
    <location>
        <begin position="18"/>
        <end position="192"/>
    </location>
</feature>
<dbReference type="InterPro" id="IPR001279">
    <property type="entry name" value="Metallo-B-lactamas"/>
</dbReference>
<keyword evidence="3" id="KW-1185">Reference proteome</keyword>
<gene>
    <name evidence="2" type="ORF">UAU_02449</name>
</gene>
<dbReference type="Proteomes" id="UP000013782">
    <property type="component" value="Unassembled WGS sequence"/>
</dbReference>
<dbReference type="PANTHER" id="PTHR42951">
    <property type="entry name" value="METALLO-BETA-LACTAMASE DOMAIN-CONTAINING"/>
    <property type="match status" value="1"/>
</dbReference>
<dbReference type="EMBL" id="AJAQ01000016">
    <property type="protein sequence ID" value="EOH93753.1"/>
    <property type="molecule type" value="Genomic_DNA"/>
</dbReference>
<organism evidence="2 3">
    <name type="scientific">Enterococcus pallens ATCC BAA-351</name>
    <dbReference type="NCBI Taxonomy" id="1158607"/>
    <lineage>
        <taxon>Bacteria</taxon>
        <taxon>Bacillati</taxon>
        <taxon>Bacillota</taxon>
        <taxon>Bacilli</taxon>
        <taxon>Lactobacillales</taxon>
        <taxon>Enterococcaceae</taxon>
        <taxon>Enterococcus</taxon>
    </lineage>
</organism>
<evidence type="ECO:0000313" key="2">
    <source>
        <dbReference type="EMBL" id="EOH93753.1"/>
    </source>
</evidence>
<dbReference type="RefSeq" id="WP_010757439.1">
    <property type="nucleotide sequence ID" value="NZ_ASWD01000001.1"/>
</dbReference>
<evidence type="ECO:0000259" key="1">
    <source>
        <dbReference type="SMART" id="SM00849"/>
    </source>
</evidence>
<dbReference type="Gene3D" id="3.60.15.10">
    <property type="entry name" value="Ribonuclease Z/Hydroxyacylglutathione hydrolase-like"/>
    <property type="match status" value="1"/>
</dbReference>
<proteinExistence type="predicted"/>
<comment type="caution">
    <text evidence="2">The sequence shown here is derived from an EMBL/GenBank/DDBJ whole genome shotgun (WGS) entry which is preliminary data.</text>
</comment>
<dbReference type="Pfam" id="PF00753">
    <property type="entry name" value="Lactamase_B"/>
    <property type="match status" value="1"/>
</dbReference>
<dbReference type="HOGENOM" id="CLU_030571_5_2_9"/>
<reference evidence="2 3" key="1">
    <citation type="submission" date="2013-02" db="EMBL/GenBank/DDBJ databases">
        <title>The Genome Sequence of Enterococcus pallens BAA-351.</title>
        <authorList>
            <consortium name="The Broad Institute Genome Sequencing Platform"/>
            <consortium name="The Broad Institute Genome Sequencing Center for Infectious Disease"/>
            <person name="Earl A.M."/>
            <person name="Gilmore M.S."/>
            <person name="Lebreton F."/>
            <person name="Walker B."/>
            <person name="Young S.K."/>
            <person name="Zeng Q."/>
            <person name="Gargeya S."/>
            <person name="Fitzgerald M."/>
            <person name="Haas B."/>
            <person name="Abouelleil A."/>
            <person name="Alvarado L."/>
            <person name="Arachchi H.M."/>
            <person name="Berlin A.M."/>
            <person name="Chapman S.B."/>
            <person name="Dewar J."/>
            <person name="Goldberg J."/>
            <person name="Griggs A."/>
            <person name="Gujja S."/>
            <person name="Hansen M."/>
            <person name="Howarth C."/>
            <person name="Imamovic A."/>
            <person name="Larimer J."/>
            <person name="McCowan C."/>
            <person name="Murphy C."/>
            <person name="Neiman D."/>
            <person name="Pearson M."/>
            <person name="Priest M."/>
            <person name="Roberts A."/>
            <person name="Saif S."/>
            <person name="Shea T."/>
            <person name="Sisk P."/>
            <person name="Sykes S."/>
            <person name="Wortman J."/>
            <person name="Nusbaum C."/>
            <person name="Birren B."/>
        </authorList>
    </citation>
    <scope>NUCLEOTIDE SEQUENCE [LARGE SCALE GENOMIC DNA]</scope>
    <source>
        <strain evidence="2 3">ATCC BAA-351</strain>
    </source>
</reference>